<evidence type="ECO:0000313" key="1">
    <source>
        <dbReference type="EMBL" id="KKM27905.1"/>
    </source>
</evidence>
<name>A0A0F9LKE0_9ZZZZ</name>
<accession>A0A0F9LKE0</accession>
<proteinExistence type="predicted"/>
<gene>
    <name evidence="1" type="ORF">LCGC14_1569990</name>
</gene>
<comment type="caution">
    <text evidence="1">The sequence shown here is derived from an EMBL/GenBank/DDBJ whole genome shotgun (WGS) entry which is preliminary data.</text>
</comment>
<dbReference type="AlphaFoldDB" id="A0A0F9LKE0"/>
<sequence>MERRRMLLNCGKYNIGSGLGADITHYPGLWEVKVKFFRWFAYLMVKTDK</sequence>
<organism evidence="1">
    <name type="scientific">marine sediment metagenome</name>
    <dbReference type="NCBI Taxonomy" id="412755"/>
    <lineage>
        <taxon>unclassified sequences</taxon>
        <taxon>metagenomes</taxon>
        <taxon>ecological metagenomes</taxon>
    </lineage>
</organism>
<dbReference type="EMBL" id="LAZR01012234">
    <property type="protein sequence ID" value="KKM27905.1"/>
    <property type="molecule type" value="Genomic_DNA"/>
</dbReference>
<reference evidence="1" key="1">
    <citation type="journal article" date="2015" name="Nature">
        <title>Complex archaea that bridge the gap between prokaryotes and eukaryotes.</title>
        <authorList>
            <person name="Spang A."/>
            <person name="Saw J.H."/>
            <person name="Jorgensen S.L."/>
            <person name="Zaremba-Niedzwiedzka K."/>
            <person name="Martijn J."/>
            <person name="Lind A.E."/>
            <person name="van Eijk R."/>
            <person name="Schleper C."/>
            <person name="Guy L."/>
            <person name="Ettema T.J."/>
        </authorList>
    </citation>
    <scope>NUCLEOTIDE SEQUENCE</scope>
</reference>
<protein>
    <submittedName>
        <fullName evidence="1">Uncharacterized protein</fullName>
    </submittedName>
</protein>